<feature type="region of interest" description="Disordered" evidence="1">
    <location>
        <begin position="40"/>
        <end position="67"/>
    </location>
</feature>
<keyword evidence="2" id="KW-1185">Reference proteome</keyword>
<reference evidence="3" key="2">
    <citation type="submission" date="2015-08" db="UniProtKB">
        <authorList>
            <consortium name="WormBaseParasite"/>
        </authorList>
    </citation>
    <scope>IDENTIFICATION</scope>
</reference>
<evidence type="ECO:0000313" key="2">
    <source>
        <dbReference type="Proteomes" id="UP000035680"/>
    </source>
</evidence>
<feature type="compositionally biased region" description="Low complexity" evidence="1">
    <location>
        <begin position="40"/>
        <end position="56"/>
    </location>
</feature>
<evidence type="ECO:0000313" key="3">
    <source>
        <dbReference type="WBParaSite" id="SVE_1963500.1"/>
    </source>
</evidence>
<evidence type="ECO:0000256" key="1">
    <source>
        <dbReference type="SAM" id="MobiDB-lite"/>
    </source>
</evidence>
<accession>A0A0K0G4H4</accession>
<sequence>MIQYIVIITTIFIGCGLFFENSRNLQNIDYRYADNIKNVNVSSSPKKSPNKSSNEPPNEPPNRRKKE</sequence>
<dbReference type="AlphaFoldDB" id="A0A0K0G4H4"/>
<dbReference type="WBParaSite" id="SVE_1963500.1">
    <property type="protein sequence ID" value="SVE_1963500.1"/>
    <property type="gene ID" value="SVE_1963500"/>
</dbReference>
<protein>
    <submittedName>
        <fullName evidence="3">Lipoprotein</fullName>
    </submittedName>
</protein>
<proteinExistence type="predicted"/>
<name>A0A0K0G4H4_STRVS</name>
<organism evidence="2 3">
    <name type="scientific">Strongyloides venezuelensis</name>
    <name type="common">Threadworm</name>
    <dbReference type="NCBI Taxonomy" id="75913"/>
    <lineage>
        <taxon>Eukaryota</taxon>
        <taxon>Metazoa</taxon>
        <taxon>Ecdysozoa</taxon>
        <taxon>Nematoda</taxon>
        <taxon>Chromadorea</taxon>
        <taxon>Rhabditida</taxon>
        <taxon>Tylenchina</taxon>
        <taxon>Panagrolaimomorpha</taxon>
        <taxon>Strongyloidoidea</taxon>
        <taxon>Strongyloididae</taxon>
        <taxon>Strongyloides</taxon>
    </lineage>
</organism>
<reference evidence="2" key="1">
    <citation type="submission" date="2014-07" db="EMBL/GenBank/DDBJ databases">
        <authorList>
            <person name="Martin A.A"/>
            <person name="De Silva N."/>
        </authorList>
    </citation>
    <scope>NUCLEOTIDE SEQUENCE</scope>
</reference>
<dbReference type="Proteomes" id="UP000035680">
    <property type="component" value="Unassembled WGS sequence"/>
</dbReference>